<keyword evidence="2" id="KW-1185">Reference proteome</keyword>
<dbReference type="RefSeq" id="WP_261694182.1">
    <property type="nucleotide sequence ID" value="NZ_CP104694.1"/>
</dbReference>
<evidence type="ECO:0000313" key="1">
    <source>
        <dbReference type="EMBL" id="UXI67206.1"/>
    </source>
</evidence>
<gene>
    <name evidence="1" type="ORF">N4264_21075</name>
</gene>
<organism evidence="1 2">
    <name type="scientific">Tahibacter amnicola</name>
    <dbReference type="NCBI Taxonomy" id="2976241"/>
    <lineage>
        <taxon>Bacteria</taxon>
        <taxon>Pseudomonadati</taxon>
        <taxon>Pseudomonadota</taxon>
        <taxon>Gammaproteobacteria</taxon>
        <taxon>Lysobacterales</taxon>
        <taxon>Rhodanobacteraceae</taxon>
        <taxon>Tahibacter</taxon>
    </lineage>
</organism>
<protein>
    <submittedName>
        <fullName evidence="1">NRDE family protein</fullName>
    </submittedName>
</protein>
<proteinExistence type="predicted"/>
<sequence length="247" mass="26539">MCLLLLAHDVVPGRPLVWLANRDEFHPRPSAAAAPWGDAPGVVGGRDLEAGGSWLALHTSGRFAAVTNIRMAEPRRGPRSRGDLVRDFVAGGMTAKDYIAELALRVEEFAPFNLVVADTASAWCLESPRARASELTTGVHVISNGPLDAPWPKMERIRALFETAVQTGDDDAALLDLLADDYQPPDAVLPDTGVGIALERFLGSIFIRGERYGTRASTLAWRNGDGTTGLRERSYGPEGVLIGEVAL</sequence>
<dbReference type="Pfam" id="PF05742">
    <property type="entry name" value="TANGO2"/>
    <property type="match status" value="1"/>
</dbReference>
<dbReference type="InterPro" id="IPR008551">
    <property type="entry name" value="TANGO2"/>
</dbReference>
<evidence type="ECO:0000313" key="2">
    <source>
        <dbReference type="Proteomes" id="UP001064632"/>
    </source>
</evidence>
<dbReference type="PANTHER" id="PTHR17985:SF8">
    <property type="entry name" value="TRANSPORT AND GOLGI ORGANIZATION PROTEIN 2 HOMOLOG"/>
    <property type="match status" value="1"/>
</dbReference>
<name>A0ABY6BAW4_9GAMM</name>
<dbReference type="EMBL" id="CP104694">
    <property type="protein sequence ID" value="UXI67206.1"/>
    <property type="molecule type" value="Genomic_DNA"/>
</dbReference>
<dbReference type="PANTHER" id="PTHR17985">
    <property type="entry name" value="SER/THR-RICH PROTEIN T10 IN DGCR REGION"/>
    <property type="match status" value="1"/>
</dbReference>
<reference evidence="1" key="1">
    <citation type="submission" date="2022-09" db="EMBL/GenBank/DDBJ databases">
        <title>Tahibacter sp. nov., isolated from a fresh water.</title>
        <authorList>
            <person name="Baek J.H."/>
            <person name="Lee J.K."/>
            <person name="Kim J.M."/>
            <person name="Jeon C.O."/>
        </authorList>
    </citation>
    <scope>NUCLEOTIDE SEQUENCE</scope>
    <source>
        <strain evidence="1">W38</strain>
    </source>
</reference>
<dbReference type="Proteomes" id="UP001064632">
    <property type="component" value="Chromosome"/>
</dbReference>
<accession>A0ABY6BAW4</accession>